<feature type="compositionally biased region" description="Basic and acidic residues" evidence="1">
    <location>
        <begin position="107"/>
        <end position="118"/>
    </location>
</feature>
<accession>A0ABQ7SU69</accession>
<evidence type="ECO:0000313" key="3">
    <source>
        <dbReference type="Proteomes" id="UP000826234"/>
    </source>
</evidence>
<proteinExistence type="predicted"/>
<organism evidence="2 3">
    <name type="scientific">Phrynosoma platyrhinos</name>
    <name type="common">Desert horned lizard</name>
    <dbReference type="NCBI Taxonomy" id="52577"/>
    <lineage>
        <taxon>Eukaryota</taxon>
        <taxon>Metazoa</taxon>
        <taxon>Chordata</taxon>
        <taxon>Craniata</taxon>
        <taxon>Vertebrata</taxon>
        <taxon>Euteleostomi</taxon>
        <taxon>Lepidosauria</taxon>
        <taxon>Squamata</taxon>
        <taxon>Bifurcata</taxon>
        <taxon>Unidentata</taxon>
        <taxon>Episquamata</taxon>
        <taxon>Toxicofera</taxon>
        <taxon>Iguania</taxon>
        <taxon>Phrynosomatidae</taxon>
        <taxon>Phrynosomatinae</taxon>
        <taxon>Phrynosoma</taxon>
    </lineage>
</organism>
<name>A0ABQ7SU69_PHRPL</name>
<evidence type="ECO:0000313" key="2">
    <source>
        <dbReference type="EMBL" id="KAH0620920.1"/>
    </source>
</evidence>
<dbReference type="EMBL" id="JAIPUX010003289">
    <property type="protein sequence ID" value="KAH0620920.1"/>
    <property type="molecule type" value="Genomic_DNA"/>
</dbReference>
<keyword evidence="3" id="KW-1185">Reference proteome</keyword>
<evidence type="ECO:0000256" key="1">
    <source>
        <dbReference type="SAM" id="MobiDB-lite"/>
    </source>
</evidence>
<reference evidence="2 3" key="1">
    <citation type="journal article" date="2022" name="Gigascience">
        <title>A chromosome-level genome assembly and annotation of the desert horned lizard, Phrynosoma platyrhinos, provides insight into chromosomal rearrangements among reptiles.</title>
        <authorList>
            <person name="Koochekian N."/>
            <person name="Ascanio A."/>
            <person name="Farleigh K."/>
            <person name="Card D.C."/>
            <person name="Schield D.R."/>
            <person name="Castoe T.A."/>
            <person name="Jezkova T."/>
        </authorList>
    </citation>
    <scope>NUCLEOTIDE SEQUENCE [LARGE SCALE GENOMIC DNA]</scope>
    <source>
        <strain evidence="2">NK-2021</strain>
    </source>
</reference>
<comment type="caution">
    <text evidence="2">The sequence shown here is derived from an EMBL/GenBank/DDBJ whole genome shotgun (WGS) entry which is preliminary data.</text>
</comment>
<feature type="region of interest" description="Disordered" evidence="1">
    <location>
        <begin position="95"/>
        <end position="119"/>
    </location>
</feature>
<sequence length="244" mass="27384">MSPAPLAAGVEAAKGKSLVKELAQDLQRLLELKAKFPGHNLITSGCDQCPAGRKKDLTGFVSFVFAQEVSKCCHRHTLHADFKSPANRDQEEFYLESKSSKCSSRNSDQEHLESKTAQERNQAFSARPLAYPHLAHWLLPSRELNLEPGKPNEFLQLYSIISEQQYTSFYRQNPQQDVTVSSRPAQHGNDLFSVLANPRIYCQKVSIEQGRTSESSPVWGLAEAPERIQGTREEQLFQNRGPDG</sequence>
<dbReference type="Proteomes" id="UP000826234">
    <property type="component" value="Unassembled WGS sequence"/>
</dbReference>
<protein>
    <submittedName>
        <fullName evidence="2">Uncharacterized protein</fullName>
    </submittedName>
</protein>
<gene>
    <name evidence="2" type="ORF">JD844_021830</name>
</gene>